<dbReference type="Proteomes" id="UP001273531">
    <property type="component" value="Unassembled WGS sequence"/>
</dbReference>
<dbReference type="Pfam" id="PF16261">
    <property type="entry name" value="DUF4915"/>
    <property type="match status" value="1"/>
</dbReference>
<gene>
    <name evidence="2" type="ORF">RZN05_02550</name>
</gene>
<dbReference type="InterPro" id="IPR017481">
    <property type="entry name" value="CHP03032"/>
</dbReference>
<dbReference type="EMBL" id="JAWJEJ010000001">
    <property type="protein sequence ID" value="MDV3455849.1"/>
    <property type="molecule type" value="Genomic_DNA"/>
</dbReference>
<evidence type="ECO:0000313" key="2">
    <source>
        <dbReference type="EMBL" id="MDV3455849.1"/>
    </source>
</evidence>
<accession>A0ABU3Y3C2</accession>
<comment type="caution">
    <text evidence="2">The sequence shown here is derived from an EMBL/GenBank/DDBJ whole genome shotgun (WGS) entry which is preliminary data.</text>
</comment>
<dbReference type="NCBIfam" id="TIGR03032">
    <property type="entry name" value="TIGR03032 family protein"/>
    <property type="match status" value="1"/>
</dbReference>
<protein>
    <submittedName>
        <fullName evidence="2">TIGR03032 family protein</fullName>
    </submittedName>
</protein>
<evidence type="ECO:0000313" key="3">
    <source>
        <dbReference type="Proteomes" id="UP001273531"/>
    </source>
</evidence>
<sequence>MLRSMLLADPAIDAVHRSAGATEGLASHPGPASSTFSFSPGLIDRLACLDVAMAFTSYQAGMLYMLGSQSGHGAQLHQAVVDKPMGLAVGDDGALVMAGDTAITRYRNALRPNQRVGDVFDACFMPRQTWLTGALDAHDVGIDAAGRILFVNTAFNCIATLSPVHSFAEVWRPRFISALVDEDRCHLNGLAMDRGAPVAVTACSRSDTIDGWRDRRSGGGVVIDVASGEIICAGLSMPHSPRAHQGLLWLLNSGTGELGFIAENERFEPAAFCPGFVRGLTFQGNLAFVGLSKPRYRRFEGLPLDRRLQDADSDPWCGIQVIDLENGACVDWFRIDGPVTEIYDVALIPGHRCPMSVSPGSPDAGRLVTIADQSNA</sequence>
<evidence type="ECO:0000259" key="1">
    <source>
        <dbReference type="Pfam" id="PF16261"/>
    </source>
</evidence>
<proteinExistence type="predicted"/>
<dbReference type="RefSeq" id="WP_317225056.1">
    <property type="nucleotide sequence ID" value="NZ_JAWJEJ010000001.1"/>
</dbReference>
<name>A0ABU3Y3C2_9SPHN</name>
<keyword evidence="3" id="KW-1185">Reference proteome</keyword>
<organism evidence="2 3">
    <name type="scientific">Sphingomonas agrestis</name>
    <dbReference type="NCBI Taxonomy" id="3080540"/>
    <lineage>
        <taxon>Bacteria</taxon>
        <taxon>Pseudomonadati</taxon>
        <taxon>Pseudomonadota</taxon>
        <taxon>Alphaproteobacteria</taxon>
        <taxon>Sphingomonadales</taxon>
        <taxon>Sphingomonadaceae</taxon>
        <taxon>Sphingomonas</taxon>
    </lineage>
</organism>
<dbReference type="SUPFAM" id="SSF63829">
    <property type="entry name" value="Calcium-dependent phosphotriesterase"/>
    <property type="match status" value="1"/>
</dbReference>
<feature type="domain" description="Conserved hypothetical protein CHP03032" evidence="1">
    <location>
        <begin position="43"/>
        <end position="355"/>
    </location>
</feature>
<reference evidence="2 3" key="1">
    <citation type="submission" date="2023-10" db="EMBL/GenBank/DDBJ databases">
        <title>Sphingomonas sp. HF-S4 16S ribosomal RNA gene Genome sequencing and assembly.</title>
        <authorList>
            <person name="Lee H."/>
        </authorList>
    </citation>
    <scope>NUCLEOTIDE SEQUENCE [LARGE SCALE GENOMIC DNA]</scope>
    <source>
        <strain evidence="2 3">HF-S4</strain>
    </source>
</reference>